<keyword evidence="1" id="KW-1133">Transmembrane helix</keyword>
<reference evidence="2" key="1">
    <citation type="journal article" date="2020" name="Nature">
        <title>Giant virus diversity and host interactions through global metagenomics.</title>
        <authorList>
            <person name="Schulz F."/>
            <person name="Roux S."/>
            <person name="Paez-Espino D."/>
            <person name="Jungbluth S."/>
            <person name="Walsh D.A."/>
            <person name="Denef V.J."/>
            <person name="McMahon K.D."/>
            <person name="Konstantinidis K.T."/>
            <person name="Eloe-Fadrosh E.A."/>
            <person name="Kyrpides N.C."/>
            <person name="Woyke T."/>
        </authorList>
    </citation>
    <scope>NUCLEOTIDE SEQUENCE</scope>
    <source>
        <strain evidence="2">GVMAG-M-3300001348-25</strain>
    </source>
</reference>
<evidence type="ECO:0000256" key="1">
    <source>
        <dbReference type="SAM" id="Phobius"/>
    </source>
</evidence>
<accession>A0A6C0EGZ5</accession>
<keyword evidence="1" id="KW-0812">Transmembrane</keyword>
<dbReference type="AlphaFoldDB" id="A0A6C0EGZ5"/>
<keyword evidence="1" id="KW-0472">Membrane</keyword>
<protein>
    <submittedName>
        <fullName evidence="2">Uncharacterized protein</fullName>
    </submittedName>
</protein>
<name>A0A6C0EGZ5_9ZZZZ</name>
<evidence type="ECO:0000313" key="2">
    <source>
        <dbReference type="EMBL" id="QHT28198.1"/>
    </source>
</evidence>
<dbReference type="EMBL" id="MN738853">
    <property type="protein sequence ID" value="QHT28198.1"/>
    <property type="molecule type" value="Genomic_DNA"/>
</dbReference>
<feature type="transmembrane region" description="Helical" evidence="1">
    <location>
        <begin position="12"/>
        <end position="39"/>
    </location>
</feature>
<sequence length="90" mass="10792">MIQVIKIFHYYILYIMFFDYIDAKIFIVSFAIGIFYTYVKGDDMKKIYIYPSPENYKDFIIEDNAGQCFQYKPKEVSCKNQTITKVPIQK</sequence>
<organism evidence="2">
    <name type="scientific">viral metagenome</name>
    <dbReference type="NCBI Taxonomy" id="1070528"/>
    <lineage>
        <taxon>unclassified sequences</taxon>
        <taxon>metagenomes</taxon>
        <taxon>organismal metagenomes</taxon>
    </lineage>
</organism>
<proteinExistence type="predicted"/>